<protein>
    <submittedName>
        <fullName evidence="2">Uncharacterized protein</fullName>
    </submittedName>
</protein>
<organism evidence="2 3">
    <name type="scientific">Gibberella intermedia</name>
    <name type="common">Bulb rot disease fungus</name>
    <name type="synonym">Fusarium proliferatum</name>
    <dbReference type="NCBI Taxonomy" id="948311"/>
    <lineage>
        <taxon>Eukaryota</taxon>
        <taxon>Fungi</taxon>
        <taxon>Dikarya</taxon>
        <taxon>Ascomycota</taxon>
        <taxon>Pezizomycotina</taxon>
        <taxon>Sordariomycetes</taxon>
        <taxon>Hypocreomycetidae</taxon>
        <taxon>Hypocreales</taxon>
        <taxon>Nectriaceae</taxon>
        <taxon>Fusarium</taxon>
        <taxon>Fusarium fujikuroi species complex</taxon>
    </lineage>
</organism>
<gene>
    <name evidence="2" type="ORF">FPRO05_08254</name>
</gene>
<feature type="region of interest" description="Disordered" evidence="1">
    <location>
        <begin position="117"/>
        <end position="142"/>
    </location>
</feature>
<feature type="region of interest" description="Disordered" evidence="1">
    <location>
        <begin position="224"/>
        <end position="268"/>
    </location>
</feature>
<feature type="region of interest" description="Disordered" evidence="1">
    <location>
        <begin position="316"/>
        <end position="355"/>
    </location>
</feature>
<name>A0A365NJ00_GIBIN</name>
<sequence length="399" mass="43742">MSAHSDETKPESTELKDIDLTAAWSDWKHVGDRFARKRSRIIGLNDHWNSKWIWDPDHCQYFRHNPMEKAMHMETVNTEFPFCYELPDEDSIHTNEDEEHMQKHDEDLADDKEEANSWIHPGQTGQDSPDHVSSGDQTDGMVPHQEMMTQPQSSSIMAFLKSSFPSMLGRSAAAAATAKVANDSSQAENLTAIAAWVFGPTMLGAAGVQAYAAMKSANATERAAKAQEFANRANERKPQTTDNSVPLPSGDRPGGPGSSEDVAQSPPEVKRLAEVIGRQQEIQSVSAAAITSSAANVASKRANIGAIQTGVQNSRYKTISASPKSSQQPPTANLPQPEPPTSQIGSGLSQKAMAEKQTQFKNVATAQRQIAVHKEMNEYDKALHALLDRKLQDVRNRFA</sequence>
<dbReference type="EMBL" id="PKMI01000008">
    <property type="protein sequence ID" value="RBA20807.1"/>
    <property type="molecule type" value="Genomic_DNA"/>
</dbReference>
<evidence type="ECO:0000313" key="2">
    <source>
        <dbReference type="EMBL" id="RBA20807.1"/>
    </source>
</evidence>
<accession>A0A365NJ00</accession>
<dbReference type="AlphaFoldDB" id="A0A365NJ00"/>
<feature type="compositionally biased region" description="Polar residues" evidence="1">
    <location>
        <begin position="316"/>
        <end position="334"/>
    </location>
</feature>
<comment type="caution">
    <text evidence="2">The sequence shown here is derived from an EMBL/GenBank/DDBJ whole genome shotgun (WGS) entry which is preliminary data.</text>
</comment>
<dbReference type="Proteomes" id="UP000251714">
    <property type="component" value="Unassembled WGS sequence"/>
</dbReference>
<proteinExistence type="predicted"/>
<evidence type="ECO:0000313" key="3">
    <source>
        <dbReference type="Proteomes" id="UP000251714"/>
    </source>
</evidence>
<reference evidence="2 3" key="1">
    <citation type="submission" date="2017-12" db="EMBL/GenBank/DDBJ databases">
        <title>Genome sequence of the mycotoxigenic crop pathogen Fusarium proliferatum, strain ITEM 2341 from Date Palm.</title>
        <authorList>
            <person name="Almiman B.F."/>
            <person name="Shittu T.A."/>
            <person name="Muthumeenakshi S."/>
            <person name="Baroncelli R."/>
            <person name="Sreenivasaprasada S."/>
        </authorList>
    </citation>
    <scope>NUCLEOTIDE SEQUENCE [LARGE SCALE GENOMIC DNA]</scope>
    <source>
        <strain evidence="2 3">ITEM 2341</strain>
    </source>
</reference>
<evidence type="ECO:0000256" key="1">
    <source>
        <dbReference type="SAM" id="MobiDB-lite"/>
    </source>
</evidence>